<dbReference type="NCBIfam" id="NF033480">
    <property type="entry name" value="bifunc_MprF"/>
    <property type="match status" value="1"/>
</dbReference>
<feature type="transmembrane region" description="Helical" evidence="14">
    <location>
        <begin position="403"/>
        <end position="422"/>
    </location>
</feature>
<organism evidence="16 17">
    <name type="scientific">Meridianimarinicoccus roseus</name>
    <dbReference type="NCBI Taxonomy" id="2072018"/>
    <lineage>
        <taxon>Bacteria</taxon>
        <taxon>Pseudomonadati</taxon>
        <taxon>Pseudomonadota</taxon>
        <taxon>Alphaproteobacteria</taxon>
        <taxon>Rhodobacterales</taxon>
        <taxon>Paracoccaceae</taxon>
        <taxon>Meridianimarinicoccus</taxon>
    </lineage>
</organism>
<evidence type="ECO:0000256" key="8">
    <source>
        <dbReference type="ARBA" id="ARBA00022989"/>
    </source>
</evidence>
<comment type="catalytic activity">
    <reaction evidence="13">
        <text>L-lysyl-tRNA(Lys) + a 1,2-diacyl-sn-glycero-3-phospho-(1'-sn-glycerol) = a 1,2-diacyl-sn-glycero-3-phospho-1'-(3'-O-L-lysyl)-sn-glycerol + tRNA(Lys)</text>
        <dbReference type="Rhea" id="RHEA:10668"/>
        <dbReference type="Rhea" id="RHEA-COMP:9696"/>
        <dbReference type="Rhea" id="RHEA-COMP:9697"/>
        <dbReference type="ChEBI" id="CHEBI:64716"/>
        <dbReference type="ChEBI" id="CHEBI:75792"/>
        <dbReference type="ChEBI" id="CHEBI:78442"/>
        <dbReference type="ChEBI" id="CHEBI:78529"/>
        <dbReference type="EC" id="2.3.2.3"/>
    </reaction>
</comment>
<keyword evidence="5" id="KW-1003">Cell membrane</keyword>
<feature type="transmembrane region" description="Helical" evidence="14">
    <location>
        <begin position="239"/>
        <end position="257"/>
    </location>
</feature>
<comment type="similarity">
    <text evidence="2">Belongs to the LPG synthase family.</text>
</comment>
<evidence type="ECO:0000313" key="16">
    <source>
        <dbReference type="EMBL" id="PWR01075.1"/>
    </source>
</evidence>
<dbReference type="InterPro" id="IPR016181">
    <property type="entry name" value="Acyl_CoA_acyltransferase"/>
</dbReference>
<feature type="transmembrane region" description="Helical" evidence="14">
    <location>
        <begin position="55"/>
        <end position="77"/>
    </location>
</feature>
<evidence type="ECO:0000256" key="12">
    <source>
        <dbReference type="ARBA" id="ARBA00031899"/>
    </source>
</evidence>
<evidence type="ECO:0000256" key="4">
    <source>
        <dbReference type="ARBA" id="ARBA00021546"/>
    </source>
</evidence>
<dbReference type="GO" id="GO:0050071">
    <property type="term" value="F:phosphatidylglycerol lysyltransferase activity"/>
    <property type="evidence" value="ECO:0007669"/>
    <property type="project" value="UniProtKB-EC"/>
</dbReference>
<dbReference type="SUPFAM" id="SSF55729">
    <property type="entry name" value="Acyl-CoA N-acyltransferases (Nat)"/>
    <property type="match status" value="1"/>
</dbReference>
<evidence type="ECO:0000256" key="6">
    <source>
        <dbReference type="ARBA" id="ARBA00022679"/>
    </source>
</evidence>
<evidence type="ECO:0000259" key="15">
    <source>
        <dbReference type="Pfam" id="PF09924"/>
    </source>
</evidence>
<keyword evidence="9" id="KW-0443">Lipid metabolism</keyword>
<dbReference type="InterPro" id="IPR024320">
    <property type="entry name" value="LPG_synthase_C"/>
</dbReference>
<feature type="transmembrane region" description="Helical" evidence="14">
    <location>
        <begin position="367"/>
        <end position="391"/>
    </location>
</feature>
<keyword evidence="7 14" id="KW-0812">Transmembrane</keyword>
<dbReference type="PANTHER" id="PTHR34697:SF2">
    <property type="entry name" value="PHOSPHATIDYLGLYCEROL LYSYLTRANSFERASE"/>
    <property type="match status" value="1"/>
</dbReference>
<feature type="transmembrane region" description="Helical" evidence="14">
    <location>
        <begin position="213"/>
        <end position="233"/>
    </location>
</feature>
<comment type="caution">
    <text evidence="16">The sequence shown here is derived from an EMBL/GenBank/DDBJ whole genome shotgun (WGS) entry which is preliminary data.</text>
</comment>
<dbReference type="GO" id="GO:0055091">
    <property type="term" value="P:phospholipid homeostasis"/>
    <property type="evidence" value="ECO:0007669"/>
    <property type="project" value="TreeGrafter"/>
</dbReference>
<evidence type="ECO:0000256" key="7">
    <source>
        <dbReference type="ARBA" id="ARBA00022692"/>
    </source>
</evidence>
<gene>
    <name evidence="16" type="primary">mprF</name>
    <name evidence="16" type="ORF">DKT77_18820</name>
</gene>
<keyword evidence="17" id="KW-1185">Reference proteome</keyword>
<dbReference type="PANTHER" id="PTHR34697">
    <property type="entry name" value="PHOSPHATIDYLGLYCEROL LYSYLTRANSFERASE"/>
    <property type="match status" value="1"/>
</dbReference>
<evidence type="ECO:0000256" key="2">
    <source>
        <dbReference type="ARBA" id="ARBA00008627"/>
    </source>
</evidence>
<evidence type="ECO:0000256" key="9">
    <source>
        <dbReference type="ARBA" id="ARBA00023098"/>
    </source>
</evidence>
<dbReference type="OrthoDB" id="145485at2"/>
<keyword evidence="6" id="KW-0808">Transferase</keyword>
<dbReference type="Proteomes" id="UP000245680">
    <property type="component" value="Unassembled WGS sequence"/>
</dbReference>
<dbReference type="Pfam" id="PF03706">
    <property type="entry name" value="LPG_synthase_TM"/>
    <property type="match status" value="1"/>
</dbReference>
<evidence type="ECO:0000256" key="14">
    <source>
        <dbReference type="SAM" id="Phobius"/>
    </source>
</evidence>
<accession>A0A2V2L7H5</accession>
<feature type="transmembrane region" description="Helical" evidence="14">
    <location>
        <begin position="500"/>
        <end position="520"/>
    </location>
</feature>
<feature type="transmembrane region" description="Helical" evidence="14">
    <location>
        <begin position="97"/>
        <end position="120"/>
    </location>
</feature>
<dbReference type="GO" id="GO:0046677">
    <property type="term" value="P:response to antibiotic"/>
    <property type="evidence" value="ECO:0007669"/>
    <property type="project" value="UniProtKB-KW"/>
</dbReference>
<evidence type="ECO:0000313" key="17">
    <source>
        <dbReference type="Proteomes" id="UP000245680"/>
    </source>
</evidence>
<feature type="domain" description="Phosphatidylglycerol lysyltransferase C-terminal" evidence="15">
    <location>
        <begin position="541"/>
        <end position="831"/>
    </location>
</feature>
<protein>
    <recommendedName>
        <fullName evidence="4">Phosphatidylglycerol lysyltransferase</fullName>
        <ecNumber evidence="3">2.3.2.3</ecNumber>
    </recommendedName>
    <alternativeName>
        <fullName evidence="12">Lysylphosphatidylglycerol synthase</fullName>
    </alternativeName>
</protein>
<evidence type="ECO:0000256" key="13">
    <source>
        <dbReference type="ARBA" id="ARBA00047540"/>
    </source>
</evidence>
<sequence length="870" mass="93460">MTDTVTPPSILHRLKPLLPWFVTLGLFGAGAWSLHHLLASVDLKQVMTVARGTPWHVLALAVLTTFASYVALIGYDWSALRYLEKDLPKPVIALGSFLGYAMGNTIGAGPITGGAVRYRIYSALGLSAQDIAGIATFASVSFGFGATIIGFAALAWHPHALGHLLPLTPELVRGVSLAVVTLSVGALFRIALRGSQVTVKGLTLKAPAPRLMVAQFLFTAVDLLLAASTLYLLLPSSELGFATFLAVYAAAVMAGVISHVPGGVGVLETVVIAALPPSVPVTDAAAGLLLYRVIYYLLPFCLSLVLMALTEARMASGKVMPTLAPVTQSVGALVPLAMSAMMLASGLFLMMSTLIPPTSDLAEQLEFVTPLAVVEGGALLSSILGAAMLIIAHGLLRRVAGAWWLAMLTLAGGIVASLANGLDVERAVFLGAALLILWPTRREFFRATRLTRDAFSLRWALVILGLMAALTATLFFAHKATPYTHELWWQFAIDQSAPRALRAALVGMTVLGLSLMVFALRPGRMTHDLPTPDEIDKVRAIVLSQPDPEANIALTGDKCLMFSESGRSALMYRIRGRSWIALHEPFGDPSELSALVWGFHDAAYAANARPVFYSVGAEMIPLWLEMGLALVKMGEEAVVPLEGFSLEGSARKKLRTAHNRALRDRLSFEVLQPPFAPDLMPELKAISDAWLKTKAGGEKGFSVGAFDTAVLSRAPMAVVRLDGRIVAFANLWLTDVDRRASIDLMRHVDDAPSGLMEFLFTELLLHFAAKGYAAFSLGNAPLSGLEARRGVALSTRLGAFVYRHGRQFYNFEGLRSFKDKFSPEWHPIYVAVPPRANILAVATDVVALVSGARDEQAQDSTRTPTDRLPT</sequence>
<comment type="subcellular location">
    <subcellularLocation>
        <location evidence="1">Cell membrane</location>
        <topology evidence="1">Multi-pass membrane protein</topology>
    </subcellularLocation>
</comment>
<dbReference type="AlphaFoldDB" id="A0A2V2L7H5"/>
<dbReference type="Pfam" id="PF09924">
    <property type="entry name" value="LPG_synthase_C"/>
    <property type="match status" value="1"/>
</dbReference>
<feature type="transmembrane region" description="Helical" evidence="14">
    <location>
        <begin position="132"/>
        <end position="156"/>
    </location>
</feature>
<evidence type="ECO:0000256" key="10">
    <source>
        <dbReference type="ARBA" id="ARBA00023136"/>
    </source>
</evidence>
<keyword evidence="8 14" id="KW-1133">Transmembrane helix</keyword>
<feature type="transmembrane region" description="Helical" evidence="14">
    <location>
        <begin position="330"/>
        <end position="355"/>
    </location>
</feature>
<dbReference type="EMBL" id="QGKU01000061">
    <property type="protein sequence ID" value="PWR01075.1"/>
    <property type="molecule type" value="Genomic_DNA"/>
</dbReference>
<feature type="transmembrane region" description="Helical" evidence="14">
    <location>
        <begin position="20"/>
        <end position="43"/>
    </location>
</feature>
<dbReference type="RefSeq" id="WP_109813204.1">
    <property type="nucleotide sequence ID" value="NZ_QGKU01000061.1"/>
</dbReference>
<proteinExistence type="inferred from homology"/>
<dbReference type="InterPro" id="IPR051211">
    <property type="entry name" value="PG_lysyltransferase"/>
</dbReference>
<keyword evidence="11" id="KW-0046">Antibiotic resistance</keyword>
<dbReference type="GO" id="GO:0006629">
    <property type="term" value="P:lipid metabolic process"/>
    <property type="evidence" value="ECO:0007669"/>
    <property type="project" value="UniProtKB-KW"/>
</dbReference>
<feature type="transmembrane region" description="Helical" evidence="14">
    <location>
        <begin position="457"/>
        <end position="480"/>
    </location>
</feature>
<evidence type="ECO:0000256" key="1">
    <source>
        <dbReference type="ARBA" id="ARBA00004651"/>
    </source>
</evidence>
<feature type="transmembrane region" description="Helical" evidence="14">
    <location>
        <begin position="171"/>
        <end position="192"/>
    </location>
</feature>
<dbReference type="EC" id="2.3.2.3" evidence="3"/>
<dbReference type="GO" id="GO:0005886">
    <property type="term" value="C:plasma membrane"/>
    <property type="evidence" value="ECO:0007669"/>
    <property type="project" value="UniProtKB-SubCell"/>
</dbReference>
<dbReference type="InterPro" id="IPR022791">
    <property type="entry name" value="L-PG_synthase/AglD"/>
</dbReference>
<feature type="transmembrane region" description="Helical" evidence="14">
    <location>
        <begin position="428"/>
        <end position="445"/>
    </location>
</feature>
<name>A0A2V2L7H5_9RHOB</name>
<evidence type="ECO:0000256" key="5">
    <source>
        <dbReference type="ARBA" id="ARBA00022475"/>
    </source>
</evidence>
<keyword evidence="10 14" id="KW-0472">Membrane</keyword>
<evidence type="ECO:0000256" key="3">
    <source>
        <dbReference type="ARBA" id="ARBA00012014"/>
    </source>
</evidence>
<evidence type="ECO:0000256" key="11">
    <source>
        <dbReference type="ARBA" id="ARBA00023251"/>
    </source>
</evidence>
<feature type="transmembrane region" description="Helical" evidence="14">
    <location>
        <begin position="288"/>
        <end position="309"/>
    </location>
</feature>
<reference evidence="16 17" key="1">
    <citation type="submission" date="2018-05" db="EMBL/GenBank/DDBJ databases">
        <title>Rhodobacteraceae gen. nov., sp. nov. isolated from sea water.</title>
        <authorList>
            <person name="Ren Y."/>
        </authorList>
    </citation>
    <scope>NUCLEOTIDE SEQUENCE [LARGE SCALE GENOMIC DNA]</scope>
    <source>
        <strain evidence="16 17">TG-679</strain>
    </source>
</reference>